<feature type="domain" description="Histidine kinase" evidence="11">
    <location>
        <begin position="372"/>
        <end position="583"/>
    </location>
</feature>
<keyword evidence="4 9" id="KW-0597">Phosphoprotein</keyword>
<dbReference type="PROSITE" id="PS50851">
    <property type="entry name" value="CHEW"/>
    <property type="match status" value="1"/>
</dbReference>
<reference evidence="14 15" key="1">
    <citation type="submission" date="2019-02" db="EMBL/GenBank/DDBJ databases">
        <authorList>
            <consortium name="Pathogen Informatics"/>
        </authorList>
    </citation>
    <scope>NUCLEOTIDE SEQUENCE [LARGE SCALE GENOMIC DNA]</scope>
    <source>
        <strain evidence="14 15">3012STDY7103891</strain>
    </source>
</reference>
<dbReference type="Pfam" id="PF01627">
    <property type="entry name" value="Hpt"/>
    <property type="match status" value="1"/>
</dbReference>
<feature type="modified residue" description="Phosphohistidine" evidence="9">
    <location>
        <position position="49"/>
    </location>
</feature>
<gene>
    <name evidence="14" type="primary">cheA_1</name>
    <name evidence="14" type="ORF">NCTC10754_00068</name>
</gene>
<sequence length="722" mass="77205">MSFGADEEILQDFLVEAGEILELLSEQLVELESRPDDADLLNAIFRGFHTVKGGAGFLQLHELVECCHIAENVFDILRKGERSVDAELMDVVLEALDAVNGMFSEVRERSPITAATPELLAALARLAEPAAVQAAVVAVPEPVVEAPVTDITDSEFEQLLDSLDAVKAAAAEPEAVATTQSTTSDEISDAEFELLLDQLHGKGQFSMEAAVATVADEAPAVAAEVSNEITDDEFEALLDQLHGKGSFNTDGLDTATAAPAEPAVTAVVPAGDPDLISDHEFEALLDQMHGKGKFSADSAAVVAAVAPAKPVAAARPGPARGAAAPAEKPVASEAETTVRVDTARLDDIMNMVGELVLVRNRLVRLGLNSHDEEMAKALSNLDVVTADLQTAVMKTRMQPIKKVFGRFPRLVRDLARQLKKEISLELVGEETDLDKNLVEALADPLVHLVRNAVDHGCEPPEERAAAGKPSCGRVILSAEQEGDHILLSISDDGKGMDANFLRSLAVKKGLMDKDAADRLSENDCYNLIFAPGFSTKTEISDVSGRGVGMDVVKTKIAQLNGSLSIESALGRGSKIVIKVPLTLAIMPTLMVMLGNQAFAFPLVNVNEIFHLDLSRTNVVDGQEVVIVRDKALPLFYLKRWLVASAAHEEQREGHVVILSIGTQRIGFVVDQLVGQEEVVIKPLGKMLQGTPGMSGATITGDGRIALILDVPSMLKHYASRRI</sequence>
<dbReference type="InterPro" id="IPR008207">
    <property type="entry name" value="Sig_transdc_His_kin_Hpt_dom"/>
</dbReference>
<dbReference type="EMBL" id="CAACYJ010000001">
    <property type="protein sequence ID" value="VFB17550.1"/>
    <property type="molecule type" value="Genomic_DNA"/>
</dbReference>
<dbReference type="SMART" id="SM00387">
    <property type="entry name" value="HATPase_c"/>
    <property type="match status" value="1"/>
</dbReference>
<dbReference type="GO" id="GO:0005737">
    <property type="term" value="C:cytoplasm"/>
    <property type="evidence" value="ECO:0007669"/>
    <property type="project" value="InterPro"/>
</dbReference>
<evidence type="ECO:0000256" key="2">
    <source>
        <dbReference type="ARBA" id="ARBA00012438"/>
    </source>
</evidence>
<dbReference type="InterPro" id="IPR005467">
    <property type="entry name" value="His_kinase_dom"/>
</dbReference>
<evidence type="ECO:0000256" key="1">
    <source>
        <dbReference type="ARBA" id="ARBA00000085"/>
    </source>
</evidence>
<dbReference type="Pfam" id="PF01584">
    <property type="entry name" value="CheW"/>
    <property type="match status" value="1"/>
</dbReference>
<evidence type="ECO:0000259" key="12">
    <source>
        <dbReference type="PROSITE" id="PS50851"/>
    </source>
</evidence>
<dbReference type="CDD" id="cd16916">
    <property type="entry name" value="HATPase_CheA-like"/>
    <property type="match status" value="1"/>
</dbReference>
<dbReference type="InterPro" id="IPR036641">
    <property type="entry name" value="HPT_dom_sf"/>
</dbReference>
<feature type="region of interest" description="Disordered" evidence="10">
    <location>
        <begin position="313"/>
        <end position="335"/>
    </location>
</feature>
<dbReference type="PANTHER" id="PTHR43395:SF1">
    <property type="entry name" value="CHEMOTAXIS PROTEIN CHEA"/>
    <property type="match status" value="1"/>
</dbReference>
<dbReference type="GO" id="GO:0006935">
    <property type="term" value="P:chemotaxis"/>
    <property type="evidence" value="ECO:0007669"/>
    <property type="project" value="InterPro"/>
</dbReference>
<dbReference type="SMART" id="SM00260">
    <property type="entry name" value="CheW"/>
    <property type="match status" value="1"/>
</dbReference>
<dbReference type="CDD" id="cd00731">
    <property type="entry name" value="CheA_reg"/>
    <property type="match status" value="1"/>
</dbReference>
<keyword evidence="5 14" id="KW-0808">Transferase</keyword>
<dbReference type="PANTHER" id="PTHR43395">
    <property type="entry name" value="SENSOR HISTIDINE KINASE CHEA"/>
    <property type="match status" value="1"/>
</dbReference>
<comment type="catalytic activity">
    <reaction evidence="1">
        <text>ATP + protein L-histidine = ADP + protein N-phospho-L-histidine.</text>
        <dbReference type="EC" id="2.7.13.3"/>
    </reaction>
</comment>
<evidence type="ECO:0000259" key="13">
    <source>
        <dbReference type="PROSITE" id="PS50894"/>
    </source>
</evidence>
<dbReference type="FunFam" id="1.20.120.160:FF:000008">
    <property type="entry name" value="Chemotaxis sensor histidine kinase CheA"/>
    <property type="match status" value="1"/>
</dbReference>
<dbReference type="GO" id="GO:0000155">
    <property type="term" value="F:phosphorelay sensor kinase activity"/>
    <property type="evidence" value="ECO:0007669"/>
    <property type="project" value="InterPro"/>
</dbReference>
<feature type="domain" description="HPt" evidence="13">
    <location>
        <begin position="2"/>
        <end position="106"/>
    </location>
</feature>
<comment type="function">
    <text evidence="8">Involved in the transmission of sensory signals from the chemoreceptors to the flagellar motors. CheA is autophosphorylated; it can transfer its phosphate group to either CheB or CheY.</text>
</comment>
<dbReference type="SUPFAM" id="SSF55874">
    <property type="entry name" value="ATPase domain of HSP90 chaperone/DNA topoisomerase II/histidine kinase"/>
    <property type="match status" value="1"/>
</dbReference>
<protein>
    <recommendedName>
        <fullName evidence="3">Chemotaxis protein CheA</fullName>
        <ecNumber evidence="2">2.7.13.3</ecNumber>
    </recommendedName>
</protein>
<evidence type="ECO:0000259" key="11">
    <source>
        <dbReference type="PROSITE" id="PS50109"/>
    </source>
</evidence>
<dbReference type="EC" id="2.7.13.3" evidence="2"/>
<dbReference type="InterPro" id="IPR036097">
    <property type="entry name" value="HisK_dim/P_sf"/>
</dbReference>
<feature type="compositionally biased region" description="Low complexity" evidence="10">
    <location>
        <begin position="313"/>
        <end position="334"/>
    </location>
</feature>
<dbReference type="InterPro" id="IPR037006">
    <property type="entry name" value="CheA-like_homodim_sf"/>
</dbReference>
<keyword evidence="6 14" id="KW-0418">Kinase</keyword>
<dbReference type="Pfam" id="PF02518">
    <property type="entry name" value="HATPase_c"/>
    <property type="match status" value="1"/>
</dbReference>
<dbReference type="Gene3D" id="2.30.30.40">
    <property type="entry name" value="SH3 Domains"/>
    <property type="match status" value="1"/>
</dbReference>
<organism evidence="14 15">
    <name type="scientific">Pseudomonas fragi</name>
    <dbReference type="NCBI Taxonomy" id="296"/>
    <lineage>
        <taxon>Bacteria</taxon>
        <taxon>Pseudomonadati</taxon>
        <taxon>Pseudomonadota</taxon>
        <taxon>Gammaproteobacteria</taxon>
        <taxon>Pseudomonadales</taxon>
        <taxon>Pseudomonadaceae</taxon>
        <taxon>Pseudomonas</taxon>
    </lineage>
</organism>
<dbReference type="PROSITE" id="PS50894">
    <property type="entry name" value="HPT"/>
    <property type="match status" value="1"/>
</dbReference>
<dbReference type="FunFam" id="2.30.30.40:FF:000048">
    <property type="entry name" value="Chemotaxis protein CheA, putative"/>
    <property type="match status" value="1"/>
</dbReference>
<dbReference type="SUPFAM" id="SSF47384">
    <property type="entry name" value="Homodimeric domain of signal transducing histidine kinase"/>
    <property type="match status" value="1"/>
</dbReference>
<dbReference type="InterPro" id="IPR004358">
    <property type="entry name" value="Sig_transdc_His_kin-like_C"/>
</dbReference>
<keyword evidence="7" id="KW-0902">Two-component regulatory system</keyword>
<name>A0A449IE57_PSEFR</name>
<dbReference type="Gene3D" id="1.20.120.160">
    <property type="entry name" value="HPT domain"/>
    <property type="match status" value="1"/>
</dbReference>
<dbReference type="SUPFAM" id="SSF47226">
    <property type="entry name" value="Histidine-containing phosphotransfer domain, HPT domain"/>
    <property type="match status" value="1"/>
</dbReference>
<feature type="domain" description="CheW-like" evidence="12">
    <location>
        <begin position="585"/>
        <end position="719"/>
    </location>
</feature>
<evidence type="ECO:0000256" key="6">
    <source>
        <dbReference type="ARBA" id="ARBA00022777"/>
    </source>
</evidence>
<accession>A0A449IE57</accession>
<dbReference type="CDD" id="cd00088">
    <property type="entry name" value="HPT"/>
    <property type="match status" value="1"/>
</dbReference>
<dbReference type="InterPro" id="IPR036890">
    <property type="entry name" value="HATPase_C_sf"/>
</dbReference>
<dbReference type="AlphaFoldDB" id="A0A449IE57"/>
<dbReference type="Pfam" id="PF02895">
    <property type="entry name" value="H-kinase_dim"/>
    <property type="match status" value="1"/>
</dbReference>
<evidence type="ECO:0000313" key="14">
    <source>
        <dbReference type="EMBL" id="VFB17550.1"/>
    </source>
</evidence>
<evidence type="ECO:0000256" key="4">
    <source>
        <dbReference type="ARBA" id="ARBA00022553"/>
    </source>
</evidence>
<dbReference type="InterPro" id="IPR036061">
    <property type="entry name" value="CheW-like_dom_sf"/>
</dbReference>
<evidence type="ECO:0000256" key="3">
    <source>
        <dbReference type="ARBA" id="ARBA00021495"/>
    </source>
</evidence>
<dbReference type="Gene3D" id="3.30.565.10">
    <property type="entry name" value="Histidine kinase-like ATPase, C-terminal domain"/>
    <property type="match status" value="1"/>
</dbReference>
<evidence type="ECO:0000256" key="5">
    <source>
        <dbReference type="ARBA" id="ARBA00022679"/>
    </source>
</evidence>
<dbReference type="InterPro" id="IPR002545">
    <property type="entry name" value="CheW-lke_dom"/>
</dbReference>
<dbReference type="InterPro" id="IPR051315">
    <property type="entry name" value="Bact_Chemotaxis_CheA"/>
</dbReference>
<dbReference type="InterPro" id="IPR003594">
    <property type="entry name" value="HATPase_dom"/>
</dbReference>
<evidence type="ECO:0000313" key="15">
    <source>
        <dbReference type="Proteomes" id="UP000330809"/>
    </source>
</evidence>
<dbReference type="FunFam" id="3.30.565.10:FF:000016">
    <property type="entry name" value="Chemotaxis protein CheA, putative"/>
    <property type="match status" value="1"/>
</dbReference>
<evidence type="ECO:0000256" key="9">
    <source>
        <dbReference type="PROSITE-ProRule" id="PRU00110"/>
    </source>
</evidence>
<evidence type="ECO:0000256" key="8">
    <source>
        <dbReference type="ARBA" id="ARBA00035100"/>
    </source>
</evidence>
<evidence type="ECO:0000256" key="7">
    <source>
        <dbReference type="ARBA" id="ARBA00023012"/>
    </source>
</evidence>
<dbReference type="PROSITE" id="PS50109">
    <property type="entry name" value="HIS_KIN"/>
    <property type="match status" value="1"/>
</dbReference>
<dbReference type="Proteomes" id="UP000330809">
    <property type="component" value="Unassembled WGS sequence"/>
</dbReference>
<dbReference type="InterPro" id="IPR004105">
    <property type="entry name" value="CheA-like_dim"/>
</dbReference>
<dbReference type="RefSeq" id="WP_133143734.1">
    <property type="nucleotide sequence ID" value="NZ_CAACYJ010000001.1"/>
</dbReference>
<evidence type="ECO:0000256" key="10">
    <source>
        <dbReference type="SAM" id="MobiDB-lite"/>
    </source>
</evidence>
<dbReference type="PRINTS" id="PR00344">
    <property type="entry name" value="BCTRLSENSOR"/>
</dbReference>
<proteinExistence type="predicted"/>
<dbReference type="SMART" id="SM01231">
    <property type="entry name" value="H-kinase_dim"/>
    <property type="match status" value="1"/>
</dbReference>
<dbReference type="Gene3D" id="1.10.287.560">
    <property type="entry name" value="Histidine kinase CheA-like, homodimeric domain"/>
    <property type="match status" value="1"/>
</dbReference>
<dbReference type="SMART" id="SM00073">
    <property type="entry name" value="HPT"/>
    <property type="match status" value="1"/>
</dbReference>
<dbReference type="SUPFAM" id="SSF50341">
    <property type="entry name" value="CheW-like"/>
    <property type="match status" value="1"/>
</dbReference>